<dbReference type="AlphaFoldDB" id="A0A562PDM6"/>
<reference evidence="2 5" key="3">
    <citation type="submission" date="2019-12" db="EMBL/GenBank/DDBJ databases">
        <title>Draft Genome Sequences of Six Type Strains of the Genus Massilia.</title>
        <authorList>
            <person name="Miess H."/>
            <person name="Frediansyah A."/>
            <person name="Goeker M."/>
            <person name="Gross H."/>
        </authorList>
    </citation>
    <scope>NUCLEOTIDE SEQUENCE [LARGE SCALE GENOMIC DNA]</scope>
    <source>
        <strain evidence="2 5">DSM 26639</strain>
    </source>
</reference>
<dbReference type="PANTHER" id="PTHR34408:SF1">
    <property type="entry name" value="GLYCOSYL HYDROLASE FAMILY 19 DOMAIN-CONTAINING PROTEIN HI_1415"/>
    <property type="match status" value="1"/>
</dbReference>
<reference evidence="3" key="2">
    <citation type="submission" date="2019-07" db="EMBL/GenBank/DDBJ databases">
        <authorList>
            <person name="Whitman W."/>
            <person name="Huntemann M."/>
            <person name="Clum A."/>
            <person name="Pillay M."/>
            <person name="Palaniappan K."/>
            <person name="Varghese N."/>
            <person name="Mikhailova N."/>
            <person name="Stamatis D."/>
            <person name="Reddy T."/>
            <person name="Daum C."/>
            <person name="Shapiro N."/>
            <person name="Ivanova N."/>
            <person name="Kyrpides N."/>
            <person name="Woyke T."/>
        </authorList>
    </citation>
    <scope>NUCLEOTIDE SEQUENCE</scope>
    <source>
        <strain evidence="3">CGMCC 1.10685</strain>
    </source>
</reference>
<evidence type="ECO:0000313" key="4">
    <source>
        <dbReference type="Proteomes" id="UP000315112"/>
    </source>
</evidence>
<keyword evidence="5" id="KW-1185">Reference proteome</keyword>
<evidence type="ECO:0000313" key="2">
    <source>
        <dbReference type="EMBL" id="QGZ42176.1"/>
    </source>
</evidence>
<dbReference type="RefSeq" id="WP_145881230.1">
    <property type="nucleotide sequence ID" value="NZ_CP046904.1"/>
</dbReference>
<dbReference type="Proteomes" id="UP000315112">
    <property type="component" value="Unassembled WGS sequence"/>
</dbReference>
<dbReference type="Gene3D" id="1.10.530.10">
    <property type="match status" value="1"/>
</dbReference>
<gene>
    <name evidence="2" type="ORF">GO485_26120</name>
    <name evidence="3" type="ORF">IP92_05419</name>
</gene>
<proteinExistence type="predicted"/>
<evidence type="ECO:0000313" key="5">
    <source>
        <dbReference type="Proteomes" id="UP000437862"/>
    </source>
</evidence>
<dbReference type="SUPFAM" id="SSF53955">
    <property type="entry name" value="Lysozyme-like"/>
    <property type="match status" value="1"/>
</dbReference>
<dbReference type="InterPro" id="IPR000726">
    <property type="entry name" value="Glyco_hydro_19_cat"/>
</dbReference>
<feature type="domain" description="Glycoside hydrolase family 19 catalytic" evidence="1">
    <location>
        <begin position="114"/>
        <end position="167"/>
    </location>
</feature>
<sequence length="217" mass="23612">MTPITEQQLQDILAAGAGDPRPPLWTAPLNQGMAAGAIDTPVRQAAFLAQVLVESAQLRQLVESLEYSAPRLRQVWPRQFPTDADAQACSHAPEKLANKVYANRLGNGDEASGDGWRYRGRGLIQLTGRANYAALAAAMHIDAVGNPDMLAEPTGAVLSAVWFWQTKGLNAIADRTAGSDGDEHFTELTRRINGGINGLPERRAYWERTRQVLGVNR</sequence>
<dbReference type="InterPro" id="IPR052354">
    <property type="entry name" value="Cell_Wall_Dynamics_Protein"/>
</dbReference>
<dbReference type="Pfam" id="PF00182">
    <property type="entry name" value="Glyco_hydro_19"/>
    <property type="match status" value="1"/>
</dbReference>
<dbReference type="GO" id="GO:0004568">
    <property type="term" value="F:chitinase activity"/>
    <property type="evidence" value="ECO:0007669"/>
    <property type="project" value="InterPro"/>
</dbReference>
<evidence type="ECO:0000259" key="1">
    <source>
        <dbReference type="Pfam" id="PF00182"/>
    </source>
</evidence>
<protein>
    <submittedName>
        <fullName evidence="2">Glycoside hydrolase family 19 protein</fullName>
    </submittedName>
    <submittedName>
        <fullName evidence="3">Putative chitinase</fullName>
    </submittedName>
</protein>
<accession>A0A562PDM6</accession>
<organism evidence="3 4">
    <name type="scientific">Pseudoduganella flava</name>
    <dbReference type="NCBI Taxonomy" id="871742"/>
    <lineage>
        <taxon>Bacteria</taxon>
        <taxon>Pseudomonadati</taxon>
        <taxon>Pseudomonadota</taxon>
        <taxon>Betaproteobacteria</taxon>
        <taxon>Burkholderiales</taxon>
        <taxon>Oxalobacteraceae</taxon>
        <taxon>Telluria group</taxon>
        <taxon>Pseudoduganella</taxon>
    </lineage>
</organism>
<dbReference type="GO" id="GO:0016998">
    <property type="term" value="P:cell wall macromolecule catabolic process"/>
    <property type="evidence" value="ECO:0007669"/>
    <property type="project" value="InterPro"/>
</dbReference>
<evidence type="ECO:0000313" key="3">
    <source>
        <dbReference type="EMBL" id="TWI42443.1"/>
    </source>
</evidence>
<dbReference type="PANTHER" id="PTHR34408">
    <property type="entry name" value="FAMILY PROTEIN, PUTATIVE-RELATED"/>
    <property type="match status" value="1"/>
</dbReference>
<dbReference type="GO" id="GO:0006032">
    <property type="term" value="P:chitin catabolic process"/>
    <property type="evidence" value="ECO:0007669"/>
    <property type="project" value="InterPro"/>
</dbReference>
<dbReference type="OrthoDB" id="1242806at2"/>
<reference evidence="3 4" key="1">
    <citation type="journal article" date="2015" name="Stand. Genomic Sci.">
        <title>Genomic Encyclopedia of Bacterial and Archaeal Type Strains, Phase III: the genomes of soil and plant-associated and newly described type strains.</title>
        <authorList>
            <person name="Whitman W.B."/>
            <person name="Woyke T."/>
            <person name="Klenk H.P."/>
            <person name="Zhou Y."/>
            <person name="Lilburn T.G."/>
            <person name="Beck B.J."/>
            <person name="De Vos P."/>
            <person name="Vandamme P."/>
            <person name="Eisen J.A."/>
            <person name="Garrity G."/>
            <person name="Hugenholtz P."/>
            <person name="Kyrpides N.C."/>
        </authorList>
    </citation>
    <scope>NUCLEOTIDE SEQUENCE [LARGE SCALE GENOMIC DNA]</scope>
    <source>
        <strain evidence="3 4">CGMCC 1.10685</strain>
    </source>
</reference>
<dbReference type="Proteomes" id="UP000437862">
    <property type="component" value="Chromosome"/>
</dbReference>
<name>A0A562PDM6_9BURK</name>
<dbReference type="EMBL" id="VLKW01000014">
    <property type="protein sequence ID" value="TWI42443.1"/>
    <property type="molecule type" value="Genomic_DNA"/>
</dbReference>
<dbReference type="EMBL" id="CP046904">
    <property type="protein sequence ID" value="QGZ42176.1"/>
    <property type="molecule type" value="Genomic_DNA"/>
</dbReference>
<keyword evidence="2" id="KW-0378">Hydrolase</keyword>
<dbReference type="InterPro" id="IPR023346">
    <property type="entry name" value="Lysozyme-like_dom_sf"/>
</dbReference>